<dbReference type="EMBL" id="JANUCP010000002">
    <property type="protein sequence ID" value="MCS3918872.1"/>
    <property type="molecule type" value="Genomic_DNA"/>
</dbReference>
<keyword evidence="1" id="KW-0472">Membrane</keyword>
<sequence>MEEAREVQCRCGERIFLVPSASVRCPRCGRRLFWKCACGALVERLNIRCPHCGRMRESRRSSAYPPLRLRTILLAGLVGAIVFTVLGHGLVKLFARLPLLEAGASIANVSVRGGNMLVQVFKGIWLIVTDAIGWIVGKIFAHPLIPIFAVAGFFLAAFIVARQQHFSLHRLKRHLRQRWQELWKKWS</sequence>
<keyword evidence="2" id="KW-0804">Transcription</keyword>
<organism evidence="2 3">
    <name type="scientific">Candidatus Fervidibacter sacchari</name>
    <dbReference type="NCBI Taxonomy" id="1448929"/>
    <lineage>
        <taxon>Bacteria</taxon>
        <taxon>Candidatus Fervidibacterota</taxon>
        <taxon>Candidatus Fervidibacter</taxon>
    </lineage>
</organism>
<keyword evidence="2" id="KW-0240">DNA-directed RNA polymerase</keyword>
<feature type="transmembrane region" description="Helical" evidence="1">
    <location>
        <begin position="143"/>
        <end position="161"/>
    </location>
</feature>
<name>A0ABT2ELQ2_9BACT</name>
<comment type="caution">
    <text evidence="2">The sequence shown here is derived from an EMBL/GenBank/DDBJ whole genome shotgun (WGS) entry which is preliminary data.</text>
</comment>
<dbReference type="RefSeq" id="WP_259094926.1">
    <property type="nucleotide sequence ID" value="NZ_CP130454.1"/>
</dbReference>
<gene>
    <name evidence="2" type="ORF">M2350_001272</name>
</gene>
<dbReference type="GO" id="GO:0000428">
    <property type="term" value="C:DNA-directed RNA polymerase complex"/>
    <property type="evidence" value="ECO:0007669"/>
    <property type="project" value="UniProtKB-KW"/>
</dbReference>
<evidence type="ECO:0000313" key="3">
    <source>
        <dbReference type="Proteomes" id="UP001204798"/>
    </source>
</evidence>
<evidence type="ECO:0000256" key="1">
    <source>
        <dbReference type="SAM" id="Phobius"/>
    </source>
</evidence>
<keyword evidence="1" id="KW-0812">Transmembrane</keyword>
<dbReference type="Proteomes" id="UP001204798">
    <property type="component" value="Unassembled WGS sequence"/>
</dbReference>
<accession>A0ABT2ELQ2</accession>
<proteinExistence type="predicted"/>
<protein>
    <submittedName>
        <fullName evidence="2">DNA-directed RNA polymerase subunit RPC12/RpoP</fullName>
    </submittedName>
</protein>
<keyword evidence="3" id="KW-1185">Reference proteome</keyword>
<keyword evidence="1" id="KW-1133">Transmembrane helix</keyword>
<evidence type="ECO:0000313" key="2">
    <source>
        <dbReference type="EMBL" id="MCS3918872.1"/>
    </source>
</evidence>
<feature type="transmembrane region" description="Helical" evidence="1">
    <location>
        <begin position="72"/>
        <end position="95"/>
    </location>
</feature>
<reference evidence="2 3" key="1">
    <citation type="submission" date="2022-08" db="EMBL/GenBank/DDBJ databases">
        <title>Bacterial and archaeal communities from various locations to study Microbial Dark Matter (Phase II).</title>
        <authorList>
            <person name="Stepanauskas R."/>
        </authorList>
    </citation>
    <scope>NUCLEOTIDE SEQUENCE [LARGE SCALE GENOMIC DNA]</scope>
    <source>
        <strain evidence="2 3">PD1</strain>
    </source>
</reference>